<name>A0ACA9S579_9GLOM</name>
<dbReference type="EMBL" id="CAJVQC010086777">
    <property type="protein sequence ID" value="CAG8822839.1"/>
    <property type="molecule type" value="Genomic_DNA"/>
</dbReference>
<accession>A0ACA9S579</accession>
<evidence type="ECO:0000313" key="1">
    <source>
        <dbReference type="EMBL" id="CAG8822839.1"/>
    </source>
</evidence>
<protein>
    <submittedName>
        <fullName evidence="1">510_t:CDS:1</fullName>
    </submittedName>
</protein>
<proteinExistence type="predicted"/>
<comment type="caution">
    <text evidence="1">The sequence shown here is derived from an EMBL/GenBank/DDBJ whole genome shotgun (WGS) entry which is preliminary data.</text>
</comment>
<evidence type="ECO:0000313" key="2">
    <source>
        <dbReference type="Proteomes" id="UP000789920"/>
    </source>
</evidence>
<keyword evidence="2" id="KW-1185">Reference proteome</keyword>
<gene>
    <name evidence="1" type="ORF">RPERSI_LOCUS25899</name>
</gene>
<feature type="non-terminal residue" evidence="1">
    <location>
        <position position="146"/>
    </location>
</feature>
<reference evidence="1" key="1">
    <citation type="submission" date="2021-06" db="EMBL/GenBank/DDBJ databases">
        <authorList>
            <person name="Kallberg Y."/>
            <person name="Tangrot J."/>
            <person name="Rosling A."/>
        </authorList>
    </citation>
    <scope>NUCLEOTIDE SEQUENCE</scope>
    <source>
        <strain evidence="1">MA461A</strain>
    </source>
</reference>
<feature type="non-terminal residue" evidence="1">
    <location>
        <position position="1"/>
    </location>
</feature>
<sequence length="146" mass="16350">VNIGNAKLAHLERDLNLSGNEYNWSLGVFFLGYVLFEVPSNILLIKIKPSIWISTLMISWGIVMTIMSFVRNFSQLMVARFLLGVFESGLAPGVAYYITKWYKKSEQSYRFSLFFSGATIAGAFNGLLAFAIASLDGRFGLSGWRL</sequence>
<dbReference type="Proteomes" id="UP000789920">
    <property type="component" value="Unassembled WGS sequence"/>
</dbReference>
<organism evidence="1 2">
    <name type="scientific">Racocetra persica</name>
    <dbReference type="NCBI Taxonomy" id="160502"/>
    <lineage>
        <taxon>Eukaryota</taxon>
        <taxon>Fungi</taxon>
        <taxon>Fungi incertae sedis</taxon>
        <taxon>Mucoromycota</taxon>
        <taxon>Glomeromycotina</taxon>
        <taxon>Glomeromycetes</taxon>
        <taxon>Diversisporales</taxon>
        <taxon>Gigasporaceae</taxon>
        <taxon>Racocetra</taxon>
    </lineage>
</organism>